<accession>A0ABQ2R4K4</accession>
<dbReference type="Pfam" id="PF05270">
    <property type="entry name" value="AbfB"/>
    <property type="match status" value="1"/>
</dbReference>
<keyword evidence="4" id="KW-1185">Reference proteome</keyword>
<dbReference type="Proteomes" id="UP000611554">
    <property type="component" value="Unassembled WGS sequence"/>
</dbReference>
<feature type="signal peptide" evidence="1">
    <location>
        <begin position="1"/>
        <end position="32"/>
    </location>
</feature>
<dbReference type="InterPro" id="IPR006311">
    <property type="entry name" value="TAT_signal"/>
</dbReference>
<dbReference type="EMBL" id="BMQJ01000011">
    <property type="protein sequence ID" value="GGQ10433.1"/>
    <property type="molecule type" value="Genomic_DNA"/>
</dbReference>
<evidence type="ECO:0000313" key="4">
    <source>
        <dbReference type="Proteomes" id="UP000611554"/>
    </source>
</evidence>
<dbReference type="SUPFAM" id="SSF110221">
    <property type="entry name" value="AbfB domain"/>
    <property type="match status" value="1"/>
</dbReference>
<name>A0ABQ2R4K4_9ACTN</name>
<dbReference type="PROSITE" id="PS51318">
    <property type="entry name" value="TAT"/>
    <property type="match status" value="1"/>
</dbReference>
<reference evidence="4" key="1">
    <citation type="journal article" date="2019" name="Int. J. Syst. Evol. Microbiol.">
        <title>The Global Catalogue of Microorganisms (GCM) 10K type strain sequencing project: providing services to taxonomists for standard genome sequencing and annotation.</title>
        <authorList>
            <consortium name="The Broad Institute Genomics Platform"/>
            <consortium name="The Broad Institute Genome Sequencing Center for Infectious Disease"/>
            <person name="Wu L."/>
            <person name="Ma J."/>
        </authorList>
    </citation>
    <scope>NUCLEOTIDE SEQUENCE [LARGE SCALE GENOMIC DNA]</scope>
    <source>
        <strain evidence="4">JCM 3115</strain>
    </source>
</reference>
<dbReference type="Gene3D" id="2.80.10.50">
    <property type="match status" value="1"/>
</dbReference>
<gene>
    <name evidence="3" type="ORF">GCM10010140_46050</name>
</gene>
<evidence type="ECO:0000259" key="2">
    <source>
        <dbReference type="Pfam" id="PF05270"/>
    </source>
</evidence>
<sequence length="243" mass="26779">MALSRRDFTRAALASAALAATGAAGLPRPASAATHTAYVFAYFTESPSFQGADYGLHLAVSRDGLKWTPLNQRDYAPPLNSKHGSIAQITDAEYNALVTRRGTPGWVRLKSSNLPDRYVRHLNGVARIDAYPFDPYRDQMWRMVPGLADASGVSFESVNVPGGYLRHYNYELRLAAGDDSSTFRADATFHRVAGLADPAWTSFRSYNYPARHIRHSDHVLRIDELSASSPAADRQDATFRVTS</sequence>
<protein>
    <recommendedName>
        <fullName evidence="2">Alpha-L-arabinofuranosidase B arabinose-binding domain-containing protein</fullName>
    </recommendedName>
</protein>
<feature type="chain" id="PRO_5045629634" description="Alpha-L-arabinofuranosidase B arabinose-binding domain-containing protein" evidence="1">
    <location>
        <begin position="33"/>
        <end position="243"/>
    </location>
</feature>
<evidence type="ECO:0000256" key="1">
    <source>
        <dbReference type="SAM" id="SignalP"/>
    </source>
</evidence>
<dbReference type="InterPro" id="IPR007934">
    <property type="entry name" value="AbfB_ABD"/>
</dbReference>
<feature type="domain" description="Alpha-L-arabinofuranosidase B arabinose-binding" evidence="2">
    <location>
        <begin position="108"/>
        <end position="241"/>
    </location>
</feature>
<proteinExistence type="predicted"/>
<dbReference type="CDD" id="cd23399">
    <property type="entry name" value="beta-trefoil_ABD_ABFB"/>
    <property type="match status" value="1"/>
</dbReference>
<organism evidence="3 4">
    <name type="scientific">Streptosporangium pseudovulgare</name>
    <dbReference type="NCBI Taxonomy" id="35765"/>
    <lineage>
        <taxon>Bacteria</taxon>
        <taxon>Bacillati</taxon>
        <taxon>Actinomycetota</taxon>
        <taxon>Actinomycetes</taxon>
        <taxon>Streptosporangiales</taxon>
        <taxon>Streptosporangiaceae</taxon>
        <taxon>Streptosporangium</taxon>
    </lineage>
</organism>
<comment type="caution">
    <text evidence="3">The sequence shown here is derived from an EMBL/GenBank/DDBJ whole genome shotgun (WGS) entry which is preliminary data.</text>
</comment>
<keyword evidence="1" id="KW-0732">Signal</keyword>
<dbReference type="InterPro" id="IPR036195">
    <property type="entry name" value="AbfB_ABD_sf"/>
</dbReference>
<evidence type="ECO:0000313" key="3">
    <source>
        <dbReference type="EMBL" id="GGQ10433.1"/>
    </source>
</evidence>
<dbReference type="RefSeq" id="WP_189248503.1">
    <property type="nucleotide sequence ID" value="NZ_BMQJ01000011.1"/>
</dbReference>